<reference evidence="2" key="1">
    <citation type="submission" date="2018-04" db="EMBL/GenBank/DDBJ databases">
        <title>Transcriptome assembly of Sipha flava.</title>
        <authorList>
            <person name="Scully E.D."/>
            <person name="Geib S.M."/>
            <person name="Palmer N.A."/>
            <person name="Koch K."/>
            <person name="Bradshaw J."/>
            <person name="Heng-Moss T."/>
            <person name="Sarath G."/>
        </authorList>
    </citation>
    <scope>NUCLEOTIDE SEQUENCE</scope>
</reference>
<dbReference type="EMBL" id="GGMS01000151">
    <property type="protein sequence ID" value="MBY69354.1"/>
    <property type="molecule type" value="Transcribed_RNA"/>
</dbReference>
<gene>
    <name evidence="2" type="ORF">g.2064</name>
</gene>
<proteinExistence type="predicted"/>
<protein>
    <submittedName>
        <fullName evidence="2">Uncharacterized protein</fullName>
    </submittedName>
</protein>
<evidence type="ECO:0000313" key="2">
    <source>
        <dbReference type="EMBL" id="MBY69354.1"/>
    </source>
</evidence>
<feature type="region of interest" description="Disordered" evidence="1">
    <location>
        <begin position="71"/>
        <end position="115"/>
    </location>
</feature>
<name>A0A2S2PVH8_9HEMI</name>
<organism evidence="2">
    <name type="scientific">Sipha flava</name>
    <name type="common">yellow sugarcane aphid</name>
    <dbReference type="NCBI Taxonomy" id="143950"/>
    <lineage>
        <taxon>Eukaryota</taxon>
        <taxon>Metazoa</taxon>
        <taxon>Ecdysozoa</taxon>
        <taxon>Arthropoda</taxon>
        <taxon>Hexapoda</taxon>
        <taxon>Insecta</taxon>
        <taxon>Pterygota</taxon>
        <taxon>Neoptera</taxon>
        <taxon>Paraneoptera</taxon>
        <taxon>Hemiptera</taxon>
        <taxon>Sternorrhyncha</taxon>
        <taxon>Aphidomorpha</taxon>
        <taxon>Aphidoidea</taxon>
        <taxon>Aphididae</taxon>
        <taxon>Sipha</taxon>
    </lineage>
</organism>
<dbReference type="AlphaFoldDB" id="A0A2S2PVH8"/>
<evidence type="ECO:0000256" key="1">
    <source>
        <dbReference type="SAM" id="MobiDB-lite"/>
    </source>
</evidence>
<accession>A0A2S2PVH8</accession>
<sequence length="115" mass="12967">MCFFAPISTLSNSVQNQKIHLQPVPCVEVTYTANYPGCSAHKSLQRSNLKSNPNSKNYVNYNTYVNKQGIQSSERTLSTPFNITNNKTFPNLTQKPQNHSNSNKTESRSNPPYNI</sequence>